<reference evidence="3" key="2">
    <citation type="submission" date="2021-04" db="EMBL/GenBank/DDBJ databases">
        <authorList>
            <person name="Gilroy R."/>
        </authorList>
    </citation>
    <scope>NUCLEOTIDE SEQUENCE</scope>
    <source>
        <strain evidence="3">1282</strain>
    </source>
</reference>
<feature type="domain" description="AAA+ ATPase" evidence="2">
    <location>
        <begin position="177"/>
        <end position="306"/>
    </location>
</feature>
<dbReference type="SUPFAM" id="SSF52540">
    <property type="entry name" value="P-loop containing nucleoside triphosphate hydrolases"/>
    <property type="match status" value="1"/>
</dbReference>
<feature type="coiled-coil region" evidence="1">
    <location>
        <begin position="5"/>
        <end position="32"/>
    </location>
</feature>
<accession>A0A9D2C0I1</accession>
<reference evidence="3" key="1">
    <citation type="journal article" date="2021" name="PeerJ">
        <title>Extensive microbial diversity within the chicken gut microbiome revealed by metagenomics and culture.</title>
        <authorList>
            <person name="Gilroy R."/>
            <person name="Ravi A."/>
            <person name="Getino M."/>
            <person name="Pursley I."/>
            <person name="Horton D.L."/>
            <person name="Alikhan N.F."/>
            <person name="Baker D."/>
            <person name="Gharbi K."/>
            <person name="Hall N."/>
            <person name="Watson M."/>
            <person name="Adriaenssens E.M."/>
            <person name="Foster-Nyarko E."/>
            <person name="Jarju S."/>
            <person name="Secka A."/>
            <person name="Antonio M."/>
            <person name="Oren A."/>
            <person name="Chaudhuri R.R."/>
            <person name="La Ragione R."/>
            <person name="Hildebrand F."/>
            <person name="Pallen M.J."/>
        </authorList>
    </citation>
    <scope>NUCLEOTIDE SEQUENCE</scope>
    <source>
        <strain evidence="3">1282</strain>
    </source>
</reference>
<dbReference type="Proteomes" id="UP000823915">
    <property type="component" value="Unassembled WGS sequence"/>
</dbReference>
<dbReference type="GO" id="GO:0005524">
    <property type="term" value="F:ATP binding"/>
    <property type="evidence" value="ECO:0007669"/>
    <property type="project" value="UniProtKB-KW"/>
</dbReference>
<keyword evidence="1" id="KW-0175">Coiled coil</keyword>
<gene>
    <name evidence="3" type="ORF">H9838_01155</name>
</gene>
<keyword evidence="3" id="KW-0067">ATP-binding</keyword>
<sequence length="324" mass="36629">MGYGAKIYQQAREELERRRSQAEAQAARRREDFYRRCPRAREVKQEMAQNASHIARAVLAGENARAAMERLRDRDQTLRQEYQALLQKEGLSPQDLEPRYACPRCGDTGFVDGKLCSCLRQLQRSLAYEKLSMDVPLDRCTFGTFSLDYYKDDPRAHRQMEAVLRFCQDYAARLRKNSPSLLFKGATGLGKTHLSLAIANAALEKGLGVVYGSAQSFAVALEKERFQRGEEGGDTNAQLLECDLLILDDLGAEFPSQYVNAALYNVVNARILAERPTIISTNLNLKELEDRYSPRFASRILGAFGTVEFLGSDVRVQKLKERRG</sequence>
<dbReference type="PANTHER" id="PTHR30050:SF4">
    <property type="entry name" value="ATP-BINDING PROTEIN RV3427C IN INSERTION SEQUENCE-RELATED"/>
    <property type="match status" value="1"/>
</dbReference>
<evidence type="ECO:0000256" key="1">
    <source>
        <dbReference type="SAM" id="Coils"/>
    </source>
</evidence>
<dbReference type="InterPro" id="IPR002611">
    <property type="entry name" value="IstB_ATP-bd"/>
</dbReference>
<keyword evidence="3" id="KW-0547">Nucleotide-binding</keyword>
<feature type="coiled-coil region" evidence="1">
    <location>
        <begin position="61"/>
        <end position="88"/>
    </location>
</feature>
<dbReference type="SMART" id="SM00382">
    <property type="entry name" value="AAA"/>
    <property type="match status" value="1"/>
</dbReference>
<dbReference type="Pfam" id="PF01695">
    <property type="entry name" value="IstB_IS21"/>
    <property type="match status" value="1"/>
</dbReference>
<dbReference type="InterPro" id="IPR003593">
    <property type="entry name" value="AAA+_ATPase"/>
</dbReference>
<dbReference type="AlphaFoldDB" id="A0A9D2C0I1"/>
<proteinExistence type="predicted"/>
<protein>
    <submittedName>
        <fullName evidence="3">ATP-binding protein</fullName>
    </submittedName>
</protein>
<dbReference type="CDD" id="cd00009">
    <property type="entry name" value="AAA"/>
    <property type="match status" value="1"/>
</dbReference>
<dbReference type="NCBIfam" id="NF005304">
    <property type="entry name" value="PRK06835.1"/>
    <property type="match status" value="1"/>
</dbReference>
<dbReference type="EMBL" id="DXDU01000014">
    <property type="protein sequence ID" value="HIY25765.1"/>
    <property type="molecule type" value="Genomic_DNA"/>
</dbReference>
<dbReference type="PANTHER" id="PTHR30050">
    <property type="entry name" value="CHROMOSOMAL REPLICATION INITIATOR PROTEIN DNAA"/>
    <property type="match status" value="1"/>
</dbReference>
<evidence type="ECO:0000313" key="4">
    <source>
        <dbReference type="Proteomes" id="UP000823915"/>
    </source>
</evidence>
<evidence type="ECO:0000259" key="2">
    <source>
        <dbReference type="SMART" id="SM00382"/>
    </source>
</evidence>
<comment type="caution">
    <text evidence="3">The sequence shown here is derived from an EMBL/GenBank/DDBJ whole genome shotgun (WGS) entry which is preliminary data.</text>
</comment>
<organism evidence="3 4">
    <name type="scientific">Candidatus Acutalibacter pullistercoris</name>
    <dbReference type="NCBI Taxonomy" id="2838418"/>
    <lineage>
        <taxon>Bacteria</taxon>
        <taxon>Bacillati</taxon>
        <taxon>Bacillota</taxon>
        <taxon>Clostridia</taxon>
        <taxon>Eubacteriales</taxon>
        <taxon>Acutalibacteraceae</taxon>
        <taxon>Acutalibacter</taxon>
    </lineage>
</organism>
<dbReference type="Gene3D" id="3.40.50.300">
    <property type="entry name" value="P-loop containing nucleotide triphosphate hydrolases"/>
    <property type="match status" value="1"/>
</dbReference>
<dbReference type="InterPro" id="IPR027417">
    <property type="entry name" value="P-loop_NTPase"/>
</dbReference>
<dbReference type="GO" id="GO:0006260">
    <property type="term" value="P:DNA replication"/>
    <property type="evidence" value="ECO:0007669"/>
    <property type="project" value="TreeGrafter"/>
</dbReference>
<evidence type="ECO:0000313" key="3">
    <source>
        <dbReference type="EMBL" id="HIY25765.1"/>
    </source>
</evidence>
<name>A0A9D2C0I1_9FIRM</name>